<dbReference type="Pfam" id="PF04299">
    <property type="entry name" value="FMN_bind_2"/>
    <property type="match status" value="1"/>
</dbReference>
<dbReference type="PANTHER" id="PTHR35802:SF1">
    <property type="entry name" value="PROTEASE SYNTHASE AND SPORULATION PROTEIN PAI 2"/>
    <property type="match status" value="1"/>
</dbReference>
<sequence>MHPNRKFHIEDREAMAALVRRTGFATLVVQTDEGLRAVHLPVLLQGDRLRFHVARGNRVHAALLAGAEAIVVVNGADTYVSPDWYGQPGRVPTWNYVAVEMNGRAAPLGREALIRLMDDLSAEHEEKLAPKTPWTRAKVDPALFEGLLKAITGFEIEVAEWRGTAKLDQDKPDEVRARLADAIAAAGWPEAAELVRSPANVTAVSTPVLPRVPRP</sequence>
<name>A0A2P7QVN7_9SPHN</name>
<accession>A0A2P7QVN7</accession>
<evidence type="ECO:0000313" key="1">
    <source>
        <dbReference type="EMBL" id="PSJ42004.1"/>
    </source>
</evidence>
<dbReference type="OrthoDB" id="9794948at2"/>
<keyword evidence="2" id="KW-1185">Reference proteome</keyword>
<dbReference type="PANTHER" id="PTHR35802">
    <property type="entry name" value="PROTEASE SYNTHASE AND SPORULATION PROTEIN PAI 2"/>
    <property type="match status" value="1"/>
</dbReference>
<dbReference type="Gene3D" id="2.30.110.10">
    <property type="entry name" value="Electron Transport, Fmn-binding Protein, Chain A"/>
    <property type="match status" value="1"/>
</dbReference>
<dbReference type="EMBL" id="PXYI01000002">
    <property type="protein sequence ID" value="PSJ42004.1"/>
    <property type="molecule type" value="Genomic_DNA"/>
</dbReference>
<evidence type="ECO:0000313" key="2">
    <source>
        <dbReference type="Proteomes" id="UP000241167"/>
    </source>
</evidence>
<comment type="caution">
    <text evidence="1">The sequence shown here is derived from an EMBL/GenBank/DDBJ whole genome shotgun (WGS) entry which is preliminary data.</text>
</comment>
<dbReference type="SUPFAM" id="SSF50475">
    <property type="entry name" value="FMN-binding split barrel"/>
    <property type="match status" value="1"/>
</dbReference>
<protein>
    <submittedName>
        <fullName evidence="1">Negative transcriptional regulator</fullName>
    </submittedName>
</protein>
<gene>
    <name evidence="1" type="ORF">C7I55_07040</name>
</gene>
<dbReference type="AlphaFoldDB" id="A0A2P7QVN7"/>
<reference evidence="1 2" key="1">
    <citation type="submission" date="2018-03" db="EMBL/GenBank/DDBJ databases">
        <title>The draft genome of Sphingosinicella sp. GL-C-18.</title>
        <authorList>
            <person name="Liu L."/>
            <person name="Li L."/>
            <person name="Liang L."/>
            <person name="Zhang X."/>
            <person name="Wang T."/>
        </authorList>
    </citation>
    <scope>NUCLEOTIDE SEQUENCE [LARGE SCALE GENOMIC DNA]</scope>
    <source>
        <strain evidence="1 2">GL-C-18</strain>
    </source>
</reference>
<dbReference type="InterPro" id="IPR007396">
    <property type="entry name" value="TR_PAI2-type"/>
</dbReference>
<dbReference type="PIRSF" id="PIRSF010372">
    <property type="entry name" value="PaiB"/>
    <property type="match status" value="1"/>
</dbReference>
<proteinExistence type="predicted"/>
<dbReference type="RefSeq" id="WP_106512170.1">
    <property type="nucleotide sequence ID" value="NZ_PXYI01000002.1"/>
</dbReference>
<dbReference type="Proteomes" id="UP000241167">
    <property type="component" value="Unassembled WGS sequence"/>
</dbReference>
<dbReference type="InterPro" id="IPR012349">
    <property type="entry name" value="Split_barrel_FMN-bd"/>
</dbReference>
<organism evidence="1 2">
    <name type="scientific">Allosphingosinicella deserti</name>
    <dbReference type="NCBI Taxonomy" id="2116704"/>
    <lineage>
        <taxon>Bacteria</taxon>
        <taxon>Pseudomonadati</taxon>
        <taxon>Pseudomonadota</taxon>
        <taxon>Alphaproteobacteria</taxon>
        <taxon>Sphingomonadales</taxon>
        <taxon>Sphingomonadaceae</taxon>
        <taxon>Allosphingosinicella</taxon>
    </lineage>
</organism>